<dbReference type="Proteomes" id="UP000008553">
    <property type="component" value="Unassembled WGS sequence"/>
</dbReference>
<dbReference type="AlphaFoldDB" id="Q7REY1"/>
<dbReference type="EMBL" id="AABL01001534">
    <property type="protein sequence ID" value="EAA16874.1"/>
    <property type="molecule type" value="Genomic_DNA"/>
</dbReference>
<reference evidence="1 2" key="1">
    <citation type="journal article" date="2002" name="Nature">
        <title>Genome sequence and comparative analysis of the model rodent malaria parasite Plasmodium yoelii yoelii.</title>
        <authorList>
            <person name="Carlton J.M."/>
            <person name="Angiuoli S.V."/>
            <person name="Suh B.B."/>
            <person name="Kooij T.W."/>
            <person name="Pertea M."/>
            <person name="Silva J.C."/>
            <person name="Ermolaeva M.D."/>
            <person name="Allen J.E."/>
            <person name="Selengut J.D."/>
            <person name="Koo H.L."/>
            <person name="Peterson J.D."/>
            <person name="Pop M."/>
            <person name="Kosack D.S."/>
            <person name="Shumway M.F."/>
            <person name="Bidwell S.L."/>
            <person name="Shallom S.J."/>
            <person name="van Aken S.E."/>
            <person name="Riedmuller S.B."/>
            <person name="Feldblyum T.V."/>
            <person name="Cho J.K."/>
            <person name="Quackenbush J."/>
            <person name="Sedegah M."/>
            <person name="Shoaibi A."/>
            <person name="Cummings L.M."/>
            <person name="Florens L."/>
            <person name="Yates J.R."/>
            <person name="Raine J.D."/>
            <person name="Sinden R.E."/>
            <person name="Harris M.A."/>
            <person name="Cunningham D.A."/>
            <person name="Preiser P.R."/>
            <person name="Bergman L.W."/>
            <person name="Vaidya A.B."/>
            <person name="van Lin L.H."/>
            <person name="Janse C.J."/>
            <person name="Waters A.P."/>
            <person name="Smith H.O."/>
            <person name="White O.R."/>
            <person name="Salzberg S.L."/>
            <person name="Venter J.C."/>
            <person name="Fraser C.M."/>
            <person name="Hoffman S.L."/>
            <person name="Gardner M.J."/>
            <person name="Carucci D.J."/>
        </authorList>
    </citation>
    <scope>NUCLEOTIDE SEQUENCE [LARGE SCALE GENOMIC DNA]</scope>
    <source>
        <strain evidence="1 2">17XNL</strain>
    </source>
</reference>
<proteinExistence type="predicted"/>
<name>Q7REY1_PLAYO</name>
<dbReference type="InParanoid" id="Q7REY1"/>
<evidence type="ECO:0000313" key="1">
    <source>
        <dbReference type="EMBL" id="EAA16874.1"/>
    </source>
</evidence>
<sequence>MNKIYINNDYNVYNYFKNQCSKLIDNILDFNIFFELGTDDKNTSINYKNNYNEKKKVLLELYDKLKQFYKDFFLPIFSYIEKKKGNNFNIDYFYYNKDDCIKNINMEDIYFTQTSLFHINMDEKMIINNFMDIFKSQILLYLKERDTYNDFTPDQTDIFPNLTSYSNQSSIFNNTKINLDKTNTIIKKKNSIIPPIDESNEEYDLDIIDKNYIENVCISQAERENNKQIEITSKKEISKISTIQNKSICILISSISILFNNILIDDEKNLFFSFFKKLIISNEINIDTNLENFIYHIQSDKWVPINSLFNIQRDSNIDDKNITFYDDEMKKQITSISLLYKGESNICLIGNR</sequence>
<dbReference type="STRING" id="73239.Q7REY1"/>
<feature type="non-terminal residue" evidence="1">
    <location>
        <position position="352"/>
    </location>
</feature>
<accession>Q7REY1</accession>
<keyword evidence="2" id="KW-1185">Reference proteome</keyword>
<dbReference type="PaxDb" id="73239-Q7REY1"/>
<evidence type="ECO:0000313" key="2">
    <source>
        <dbReference type="Proteomes" id="UP000008553"/>
    </source>
</evidence>
<organism evidence="1 2">
    <name type="scientific">Plasmodium yoelii yoelii</name>
    <dbReference type="NCBI Taxonomy" id="73239"/>
    <lineage>
        <taxon>Eukaryota</taxon>
        <taxon>Sar</taxon>
        <taxon>Alveolata</taxon>
        <taxon>Apicomplexa</taxon>
        <taxon>Aconoidasida</taxon>
        <taxon>Haemosporida</taxon>
        <taxon>Plasmodiidae</taxon>
        <taxon>Plasmodium</taxon>
        <taxon>Plasmodium (Vinckeia)</taxon>
    </lineage>
</organism>
<comment type="caution">
    <text evidence="1">The sequence shown here is derived from an EMBL/GenBank/DDBJ whole genome shotgun (WGS) entry which is preliminary data.</text>
</comment>
<protein>
    <submittedName>
        <fullName evidence="1">Uncharacterized protein</fullName>
    </submittedName>
</protein>
<gene>
    <name evidence="1" type="ORF">PY04932</name>
</gene>